<evidence type="ECO:0000256" key="2">
    <source>
        <dbReference type="ARBA" id="ARBA00023027"/>
    </source>
</evidence>
<dbReference type="PANTHER" id="PTHR11085">
    <property type="entry name" value="NAD-DEPENDENT PROTEIN DEACYLASE SIRTUIN-5, MITOCHONDRIAL-RELATED"/>
    <property type="match status" value="1"/>
</dbReference>
<feature type="binding site" evidence="3">
    <location>
        <position position="157"/>
    </location>
    <ligand>
        <name>Zn(2+)</name>
        <dbReference type="ChEBI" id="CHEBI:29105"/>
    </ligand>
</feature>
<dbReference type="InterPro" id="IPR003000">
    <property type="entry name" value="Sirtuin"/>
</dbReference>
<keyword evidence="2" id="KW-0520">NAD</keyword>
<feature type="domain" description="Deacetylase sirtuin-type" evidence="4">
    <location>
        <begin position="20"/>
        <end position="298"/>
    </location>
</feature>
<dbReference type="PANTHER" id="PTHR11085:SF10">
    <property type="entry name" value="NAD-DEPENDENT PROTEIN DEACYLASE SIRTUIN-5, MITOCHONDRIAL-RELATED"/>
    <property type="match status" value="1"/>
</dbReference>
<dbReference type="InterPro" id="IPR026590">
    <property type="entry name" value="Ssirtuin_cat_dom"/>
</dbReference>
<comment type="caution">
    <text evidence="5">The sequence shown here is derived from an EMBL/GenBank/DDBJ whole genome shotgun (WGS) entry which is preliminary data.</text>
</comment>
<dbReference type="Gene3D" id="3.30.1600.10">
    <property type="entry name" value="SIR2/SIRT2 'Small Domain"/>
    <property type="match status" value="1"/>
</dbReference>
<dbReference type="PROSITE" id="PS50305">
    <property type="entry name" value="SIRTUIN"/>
    <property type="match status" value="1"/>
</dbReference>
<proteinExistence type="predicted"/>
<dbReference type="SUPFAM" id="SSF52467">
    <property type="entry name" value="DHS-like NAD/FAD-binding domain"/>
    <property type="match status" value="1"/>
</dbReference>
<feature type="binding site" evidence="3">
    <location>
        <position position="192"/>
    </location>
    <ligand>
        <name>Zn(2+)</name>
        <dbReference type="ChEBI" id="CHEBI:29105"/>
    </ligand>
</feature>
<reference evidence="5 6" key="1">
    <citation type="submission" date="2024-04" db="EMBL/GenBank/DDBJ databases">
        <title>Tritrichomonas musculus Genome.</title>
        <authorList>
            <person name="Alves-Ferreira E."/>
            <person name="Grigg M."/>
            <person name="Lorenzi H."/>
            <person name="Galac M."/>
        </authorList>
    </citation>
    <scope>NUCLEOTIDE SEQUENCE [LARGE SCALE GENOMIC DNA]</scope>
    <source>
        <strain evidence="5 6">EAF2021</strain>
    </source>
</reference>
<evidence type="ECO:0000313" key="6">
    <source>
        <dbReference type="Proteomes" id="UP001470230"/>
    </source>
</evidence>
<protein>
    <recommendedName>
        <fullName evidence="4">Deacetylase sirtuin-type domain-containing protein</fullName>
    </recommendedName>
</protein>
<dbReference type="InterPro" id="IPR026591">
    <property type="entry name" value="Sirtuin_cat_small_dom_sf"/>
</dbReference>
<gene>
    <name evidence="5" type="ORF">M9Y10_026864</name>
</gene>
<keyword evidence="3" id="KW-0862">Zinc</keyword>
<dbReference type="Gene3D" id="3.40.50.1220">
    <property type="entry name" value="TPP-binding domain"/>
    <property type="match status" value="1"/>
</dbReference>
<evidence type="ECO:0000259" key="4">
    <source>
        <dbReference type="PROSITE" id="PS50305"/>
    </source>
</evidence>
<feature type="binding site" evidence="3">
    <location>
        <position position="195"/>
    </location>
    <ligand>
        <name>Zn(2+)</name>
        <dbReference type="ChEBI" id="CHEBI:29105"/>
    </ligand>
</feature>
<keyword evidence="3" id="KW-0479">Metal-binding</keyword>
<keyword evidence="6" id="KW-1185">Reference proteome</keyword>
<dbReference type="InterPro" id="IPR050134">
    <property type="entry name" value="NAD-dep_sirtuin_deacylases"/>
</dbReference>
<comment type="caution">
    <text evidence="3">Lacks conserved residue(s) required for the propagation of feature annotation.</text>
</comment>
<evidence type="ECO:0000256" key="3">
    <source>
        <dbReference type="PROSITE-ProRule" id="PRU00236"/>
    </source>
</evidence>
<dbReference type="EMBL" id="JAPFFF010000040">
    <property type="protein sequence ID" value="KAK8841912.1"/>
    <property type="molecule type" value="Genomic_DNA"/>
</dbReference>
<dbReference type="Pfam" id="PF02146">
    <property type="entry name" value="SIR2"/>
    <property type="match status" value="1"/>
</dbReference>
<dbReference type="Proteomes" id="UP001470230">
    <property type="component" value="Unassembled WGS sequence"/>
</dbReference>
<accession>A0ABR2H6Q8</accession>
<dbReference type="InterPro" id="IPR029035">
    <property type="entry name" value="DHS-like_NAD/FAD-binding_dom"/>
</dbReference>
<organism evidence="5 6">
    <name type="scientific">Tritrichomonas musculus</name>
    <dbReference type="NCBI Taxonomy" id="1915356"/>
    <lineage>
        <taxon>Eukaryota</taxon>
        <taxon>Metamonada</taxon>
        <taxon>Parabasalia</taxon>
        <taxon>Tritrichomonadida</taxon>
        <taxon>Tritrichomonadidae</taxon>
        <taxon>Tritrichomonas</taxon>
    </lineage>
</organism>
<name>A0ABR2H6Q8_9EUKA</name>
<sequence>MNEGQFELISMHFIKTSKPNLTKEESISRLKQLISETKSLIIGAGSGLSTSAGFEYGGKRFRQNFADFKEKYGIKDMYSGSFYNFQTPEERWAFMSRIIYINRYQDIPNSTYSDLFQLVQNKDYFVLTSNVDHCFQKAGFDKQRLFYTQGDYGLFQCSVPCTQKTFDNEEIISKMYNEQKDMKIPSQLLPKCPLCGAPMKTNLRGDKKFVEDDGWHQAAARYRNYLTEHLGKPLLFLELGVGYNTPGIIKYPFWKMTRDNDNTFFSTINFRDASTEESIVDRSICIESDIGAVIKQLL</sequence>
<feature type="binding site" evidence="3">
    <location>
        <position position="161"/>
    </location>
    <ligand>
        <name>Zn(2+)</name>
        <dbReference type="ChEBI" id="CHEBI:29105"/>
    </ligand>
</feature>
<evidence type="ECO:0000256" key="1">
    <source>
        <dbReference type="ARBA" id="ARBA00022679"/>
    </source>
</evidence>
<evidence type="ECO:0000313" key="5">
    <source>
        <dbReference type="EMBL" id="KAK8841912.1"/>
    </source>
</evidence>
<keyword evidence="1" id="KW-0808">Transferase</keyword>